<protein>
    <recommendedName>
        <fullName evidence="3">1,4-alpha-glucan branching enzyme</fullName>
        <ecNumber evidence="3">2.4.1.18</ecNumber>
    </recommendedName>
</protein>
<evidence type="ECO:0000259" key="7">
    <source>
        <dbReference type="SMART" id="SM00642"/>
    </source>
</evidence>
<comment type="catalytic activity">
    <reaction evidence="1">
        <text>Transfers a segment of a (1-&gt;4)-alpha-D-glucan chain to a primary hydroxy group in a similar glucan chain.</text>
        <dbReference type="EC" id="2.4.1.18"/>
    </reaction>
</comment>
<comment type="similarity">
    <text evidence="2">Belongs to the glycosyl hydrolase 13 family. GlgB subfamily.</text>
</comment>
<feature type="region of interest" description="Disordered" evidence="6">
    <location>
        <begin position="1"/>
        <end position="40"/>
    </location>
</feature>
<comment type="pathway">
    <text evidence="5">Glycan biosynthesis.</text>
</comment>
<reference evidence="8" key="1">
    <citation type="journal article" date="2023" name="Mol. Biol. Evol.">
        <title>Third-Generation Sequencing Reveals the Adaptive Role of the Epigenome in Three Deep-Sea Polychaetes.</title>
        <authorList>
            <person name="Perez M."/>
            <person name="Aroh O."/>
            <person name="Sun Y."/>
            <person name="Lan Y."/>
            <person name="Juniper S.K."/>
            <person name="Young C.R."/>
            <person name="Angers B."/>
            <person name="Qian P.Y."/>
        </authorList>
    </citation>
    <scope>NUCLEOTIDE SEQUENCE</scope>
    <source>
        <strain evidence="8">R07B-5</strain>
    </source>
</reference>
<dbReference type="InterPro" id="IPR017853">
    <property type="entry name" value="GH"/>
</dbReference>
<evidence type="ECO:0000256" key="1">
    <source>
        <dbReference type="ARBA" id="ARBA00000826"/>
    </source>
</evidence>
<dbReference type="InterPro" id="IPR014756">
    <property type="entry name" value="Ig_E-set"/>
</dbReference>
<evidence type="ECO:0000256" key="2">
    <source>
        <dbReference type="ARBA" id="ARBA00009000"/>
    </source>
</evidence>
<dbReference type="InterPro" id="IPR006048">
    <property type="entry name" value="A-amylase/branching_C"/>
</dbReference>
<dbReference type="PANTHER" id="PTHR43651:SF3">
    <property type="entry name" value="1,4-ALPHA-GLUCAN-BRANCHING ENZYME"/>
    <property type="match status" value="1"/>
</dbReference>
<dbReference type="Gene3D" id="3.20.20.80">
    <property type="entry name" value="Glycosidases"/>
    <property type="match status" value="1"/>
</dbReference>
<accession>A0AAD9K8W7</accession>
<dbReference type="Pfam" id="PF02922">
    <property type="entry name" value="CBM_48"/>
    <property type="match status" value="1"/>
</dbReference>
<evidence type="ECO:0000313" key="9">
    <source>
        <dbReference type="Proteomes" id="UP001209878"/>
    </source>
</evidence>
<dbReference type="Proteomes" id="UP001209878">
    <property type="component" value="Unassembled WGS sequence"/>
</dbReference>
<dbReference type="Pfam" id="PF02806">
    <property type="entry name" value="Alpha-amylase_C"/>
    <property type="match status" value="1"/>
</dbReference>
<comment type="caution">
    <text evidence="8">The sequence shown here is derived from an EMBL/GenBank/DDBJ whole genome shotgun (WGS) entry which is preliminary data.</text>
</comment>
<keyword evidence="9" id="KW-1185">Reference proteome</keyword>
<dbReference type="FunFam" id="3.20.20.80:FF:000001">
    <property type="entry name" value="1,4-alpha-glucan branching enzyme"/>
    <property type="match status" value="1"/>
</dbReference>
<dbReference type="FunFam" id="2.60.40.1180:FF:000003">
    <property type="entry name" value="1,4-alpha-glucan-branching enzyme, chloroplastic/amyloplastic"/>
    <property type="match status" value="1"/>
</dbReference>
<evidence type="ECO:0000256" key="5">
    <source>
        <dbReference type="ARBA" id="ARBA00060592"/>
    </source>
</evidence>
<feature type="compositionally biased region" description="Basic and acidic residues" evidence="6">
    <location>
        <begin position="21"/>
        <end position="31"/>
    </location>
</feature>
<organism evidence="8 9">
    <name type="scientific">Ridgeia piscesae</name>
    <name type="common">Tubeworm</name>
    <dbReference type="NCBI Taxonomy" id="27915"/>
    <lineage>
        <taxon>Eukaryota</taxon>
        <taxon>Metazoa</taxon>
        <taxon>Spiralia</taxon>
        <taxon>Lophotrochozoa</taxon>
        <taxon>Annelida</taxon>
        <taxon>Polychaeta</taxon>
        <taxon>Sedentaria</taxon>
        <taxon>Canalipalpata</taxon>
        <taxon>Sabellida</taxon>
        <taxon>Siboglinidae</taxon>
        <taxon>Ridgeia</taxon>
    </lineage>
</organism>
<dbReference type="PANTHER" id="PTHR43651">
    <property type="entry name" value="1,4-ALPHA-GLUCAN-BRANCHING ENZYME"/>
    <property type="match status" value="1"/>
</dbReference>
<dbReference type="InterPro" id="IPR004193">
    <property type="entry name" value="Glyco_hydro_13_N"/>
</dbReference>
<dbReference type="SUPFAM" id="SSF81296">
    <property type="entry name" value="E set domains"/>
    <property type="match status" value="1"/>
</dbReference>
<keyword evidence="4" id="KW-0808">Transferase</keyword>
<name>A0AAD9K8W7_RIDPI</name>
<dbReference type="GO" id="GO:0005737">
    <property type="term" value="C:cytoplasm"/>
    <property type="evidence" value="ECO:0007669"/>
    <property type="project" value="TreeGrafter"/>
</dbReference>
<dbReference type="InterPro" id="IPR006047">
    <property type="entry name" value="GH13_cat_dom"/>
</dbReference>
<dbReference type="SUPFAM" id="SSF51445">
    <property type="entry name" value="(Trans)glycosidases"/>
    <property type="match status" value="1"/>
</dbReference>
<dbReference type="GO" id="GO:0003844">
    <property type="term" value="F:1,4-alpha-glucan branching enzyme activity"/>
    <property type="evidence" value="ECO:0007669"/>
    <property type="project" value="UniProtKB-EC"/>
</dbReference>
<feature type="region of interest" description="Disordered" evidence="6">
    <location>
        <begin position="92"/>
        <end position="111"/>
    </location>
</feature>
<dbReference type="CDD" id="cd11321">
    <property type="entry name" value="AmyAc_bac_euk_BE"/>
    <property type="match status" value="1"/>
</dbReference>
<dbReference type="Pfam" id="PF00128">
    <property type="entry name" value="Alpha-amylase"/>
    <property type="match status" value="1"/>
</dbReference>
<dbReference type="GO" id="GO:0004553">
    <property type="term" value="F:hydrolase activity, hydrolyzing O-glycosyl compounds"/>
    <property type="evidence" value="ECO:0007669"/>
    <property type="project" value="InterPro"/>
</dbReference>
<dbReference type="SUPFAM" id="SSF51011">
    <property type="entry name" value="Glycosyl hydrolase domain"/>
    <property type="match status" value="1"/>
</dbReference>
<evidence type="ECO:0000313" key="8">
    <source>
        <dbReference type="EMBL" id="KAK2167164.1"/>
    </source>
</evidence>
<feature type="compositionally biased region" description="Polar residues" evidence="6">
    <location>
        <begin position="97"/>
        <end position="107"/>
    </location>
</feature>
<dbReference type="GO" id="GO:0005978">
    <property type="term" value="P:glycogen biosynthetic process"/>
    <property type="evidence" value="ECO:0007669"/>
    <property type="project" value="TreeGrafter"/>
</dbReference>
<dbReference type="GO" id="GO:0043169">
    <property type="term" value="F:cation binding"/>
    <property type="evidence" value="ECO:0007669"/>
    <property type="project" value="InterPro"/>
</dbReference>
<dbReference type="Gene3D" id="2.60.40.10">
    <property type="entry name" value="Immunoglobulins"/>
    <property type="match status" value="1"/>
</dbReference>
<dbReference type="InterPro" id="IPR013780">
    <property type="entry name" value="Glyco_hydro_b"/>
</dbReference>
<sequence length="807" mass="92295">MEHHATSDAILGGRCGTEGPVRTDKEKERPSPRTSPTCVWQPFSDATAMTMTTFGGPDVGSEFYSSMQSFSTTYALKPNPLIDTIVKEAWPVPRTSPPKSSQDSSCPSPLIIGSASGDTGQAAMAHEPPELDRLIQSDGYLGPQRGEIIRRYGCFQHILGLIEKNEPGGLEHFTLSYERFGVQVQSDGSVVCLEWCPGAQDLYLRGEFNEWNRTEYKFTKLDHGKFQLKLPPGPNGQCMIPHKSIIKLVVVDRHGQHLDRLSPWATYVTPSDHEQSVIFDQRLWNPPADEIYVQRNPHPPKPASLRIYETHVGIASWEGKVSTYQYYKDNVLPRIKHLGYNAIQMMAVMEHAYYACFGYQVTSFFASSSRYGTPEELKELIDVAHGMGLVVLLDVVHSHASMNTADGLNQFDGTNGCYFHDNARGVHELWNSRLFNYTEWEVLRFLLSNLRMWVNRFGFDGFRFDGTTSMLYHNHGLGDLGCSYDDYFGLNVDTESLTYLTLANYMLHLFYPTFMVTIAEEVSGMPALCRPVEEGGNGFDYRLAMGIPDKWIKLLKSMQDEDWNVEDICHTLMNRRYREKHIAYAESHDQALVGDKTIIFWLMDKEMYTHMSINSDQSLIIDRGMALHKMIRLITHGMGGEAYLNFMGNEFGHPEWLDFPRAGNNSSYHYARRQWNLVDDPNLKYKFLNNFDAAMNHLEEKYGWLHCEPAYVSRKHNGDKVISFERAGLLWLFNFHHCQSFTDYRIGMEIPGTYKIVLDSDAEEFGGFKRLDHSIEFKTVAEPWDNRANYLMLYLPCRTAFILGKVD</sequence>
<proteinExistence type="inferred from homology"/>
<dbReference type="SMART" id="SM00642">
    <property type="entry name" value="Aamy"/>
    <property type="match status" value="1"/>
</dbReference>
<feature type="domain" description="Glycosyl hydrolase family 13 catalytic" evidence="7">
    <location>
        <begin position="321"/>
        <end position="676"/>
    </location>
</feature>
<dbReference type="EC" id="2.4.1.18" evidence="3"/>
<dbReference type="Gene3D" id="2.60.40.1180">
    <property type="entry name" value="Golgi alpha-mannosidase II"/>
    <property type="match status" value="1"/>
</dbReference>
<dbReference type="InterPro" id="IPR013783">
    <property type="entry name" value="Ig-like_fold"/>
</dbReference>
<dbReference type="CDD" id="cd02854">
    <property type="entry name" value="E_set_GBE_euk_N"/>
    <property type="match status" value="1"/>
</dbReference>
<evidence type="ECO:0000256" key="6">
    <source>
        <dbReference type="SAM" id="MobiDB-lite"/>
    </source>
</evidence>
<dbReference type="AlphaFoldDB" id="A0AAD9K8W7"/>
<dbReference type="EMBL" id="JAODUO010001287">
    <property type="protein sequence ID" value="KAK2167164.1"/>
    <property type="molecule type" value="Genomic_DNA"/>
</dbReference>
<evidence type="ECO:0000256" key="3">
    <source>
        <dbReference type="ARBA" id="ARBA00012541"/>
    </source>
</evidence>
<gene>
    <name evidence="8" type="ORF">NP493_1287g02000</name>
</gene>
<evidence type="ECO:0000256" key="4">
    <source>
        <dbReference type="ARBA" id="ARBA00022679"/>
    </source>
</evidence>